<evidence type="ECO:0000259" key="1">
    <source>
        <dbReference type="Pfam" id="PF02579"/>
    </source>
</evidence>
<dbReference type="Gene3D" id="3.30.420.130">
    <property type="entry name" value="Dinitrogenase iron-molybdenum cofactor biosynthesis domain"/>
    <property type="match status" value="1"/>
</dbReference>
<sequence>MKICFPVAEDQGLNSPVYGHFGSAPQFIVVDTETREVKTLKNRDQHHAHGACQPLKALAGQEVDAVVVGGIGSGALLGLNRAGLTVYRAQAKTVAENITSLVENGLPELTPAQTCGGHAHGHGHGGGGCHH</sequence>
<protein>
    <submittedName>
        <fullName evidence="2">Putative Fe-Mo cluster-binding NifX family protein</fullName>
    </submittedName>
</protein>
<proteinExistence type="predicted"/>
<dbReference type="PANTHER" id="PTHR33937:SF2">
    <property type="entry name" value="DINITROGENASE IRON-MOLYBDENUM COFACTOR BIOSYNTHESIS DOMAIN-CONTAINING PROTEIN"/>
    <property type="match status" value="1"/>
</dbReference>
<dbReference type="AlphaFoldDB" id="A0A5D3WPM5"/>
<evidence type="ECO:0000313" key="3">
    <source>
        <dbReference type="Proteomes" id="UP000324159"/>
    </source>
</evidence>
<dbReference type="PANTHER" id="PTHR33937">
    <property type="entry name" value="IRON-MOLYBDENUM PROTEIN-RELATED-RELATED"/>
    <property type="match status" value="1"/>
</dbReference>
<dbReference type="InterPro" id="IPR036105">
    <property type="entry name" value="DiNase_FeMo-co_biosyn_sf"/>
</dbReference>
<feature type="domain" description="Dinitrogenase iron-molybdenum cofactor biosynthesis" evidence="1">
    <location>
        <begin position="14"/>
        <end position="101"/>
    </location>
</feature>
<accession>A0A5D3WPM5</accession>
<dbReference type="Proteomes" id="UP000324159">
    <property type="component" value="Unassembled WGS sequence"/>
</dbReference>
<dbReference type="RefSeq" id="WP_148895277.1">
    <property type="nucleotide sequence ID" value="NZ_VNIB01000003.1"/>
</dbReference>
<dbReference type="SUPFAM" id="SSF53146">
    <property type="entry name" value="Nitrogenase accessory factor-like"/>
    <property type="match status" value="1"/>
</dbReference>
<name>A0A5D3WPM5_9BACT</name>
<comment type="caution">
    <text evidence="2">The sequence shown here is derived from an EMBL/GenBank/DDBJ whole genome shotgun (WGS) entry which is preliminary data.</text>
</comment>
<evidence type="ECO:0000313" key="2">
    <source>
        <dbReference type="EMBL" id="TYO99358.1"/>
    </source>
</evidence>
<organism evidence="2 3">
    <name type="scientific">Geothermobacter ehrlichii</name>
    <dbReference type="NCBI Taxonomy" id="213224"/>
    <lineage>
        <taxon>Bacteria</taxon>
        <taxon>Pseudomonadati</taxon>
        <taxon>Thermodesulfobacteriota</taxon>
        <taxon>Desulfuromonadia</taxon>
        <taxon>Desulfuromonadales</taxon>
        <taxon>Geothermobacteraceae</taxon>
        <taxon>Geothermobacter</taxon>
    </lineage>
</organism>
<keyword evidence="3" id="KW-1185">Reference proteome</keyword>
<gene>
    <name evidence="2" type="ORF">EDC39_103204</name>
</gene>
<dbReference type="Pfam" id="PF02579">
    <property type="entry name" value="Nitro_FeMo-Co"/>
    <property type="match status" value="1"/>
</dbReference>
<dbReference type="EMBL" id="VNIB01000003">
    <property type="protein sequence ID" value="TYO99358.1"/>
    <property type="molecule type" value="Genomic_DNA"/>
</dbReference>
<dbReference type="InterPro" id="IPR003731">
    <property type="entry name" value="Di-Nase_FeMo-co_biosynth"/>
</dbReference>
<dbReference type="InterPro" id="IPR033913">
    <property type="entry name" value="MTH1175_dom"/>
</dbReference>
<dbReference type="InterPro" id="IPR051840">
    <property type="entry name" value="NifX/NifY_domain"/>
</dbReference>
<dbReference type="CDD" id="cd00851">
    <property type="entry name" value="MTH1175"/>
    <property type="match status" value="1"/>
</dbReference>
<dbReference type="OrthoDB" id="9807451at2"/>
<reference evidence="2 3" key="1">
    <citation type="submission" date="2019-07" db="EMBL/GenBank/DDBJ databases">
        <title>Genomic Encyclopedia of Type Strains, Phase IV (KMG-IV): sequencing the most valuable type-strain genomes for metagenomic binning, comparative biology and taxonomic classification.</title>
        <authorList>
            <person name="Goeker M."/>
        </authorList>
    </citation>
    <scope>NUCLEOTIDE SEQUENCE [LARGE SCALE GENOMIC DNA]</scope>
    <source>
        <strain evidence="2 3">SS015</strain>
    </source>
</reference>